<proteinExistence type="predicted"/>
<evidence type="ECO:0000259" key="1">
    <source>
        <dbReference type="Pfam" id="PF13614"/>
    </source>
</evidence>
<reference evidence="2" key="1">
    <citation type="submission" date="2009-10" db="EMBL/GenBank/DDBJ databases">
        <title>Diversity of trophic interactions inside an arsenic-rich microbial ecosystem.</title>
        <authorList>
            <person name="Bertin P.N."/>
            <person name="Heinrich-Salmeron A."/>
            <person name="Pelletier E."/>
            <person name="Goulhen-Chollet F."/>
            <person name="Arsene-Ploetze F."/>
            <person name="Gallien S."/>
            <person name="Calteau A."/>
            <person name="Vallenet D."/>
            <person name="Casiot C."/>
            <person name="Chane-Woon-Ming B."/>
            <person name="Giloteaux L."/>
            <person name="Barakat M."/>
            <person name="Bonnefoy V."/>
            <person name="Bruneel O."/>
            <person name="Chandler M."/>
            <person name="Cleiss J."/>
            <person name="Duran R."/>
            <person name="Elbaz-Poulichet F."/>
            <person name="Fonknechten N."/>
            <person name="Lauga B."/>
            <person name="Mornico D."/>
            <person name="Ortet P."/>
            <person name="Schaeffer C."/>
            <person name="Siguier P."/>
            <person name="Alexander Thil Smith A."/>
            <person name="Van Dorsselaer A."/>
            <person name="Weissenbach J."/>
            <person name="Medigue C."/>
            <person name="Le Paslier D."/>
        </authorList>
    </citation>
    <scope>NUCLEOTIDE SEQUENCE</scope>
</reference>
<name>E6QQ21_9ZZZZ</name>
<dbReference type="PANTHER" id="PTHR13696:SF99">
    <property type="entry name" value="COBYRINIC ACID AC-DIAMIDE SYNTHASE"/>
    <property type="match status" value="1"/>
</dbReference>
<dbReference type="PANTHER" id="PTHR13696">
    <property type="entry name" value="P-LOOP CONTAINING NUCLEOSIDE TRIPHOSPHATE HYDROLASE"/>
    <property type="match status" value="1"/>
</dbReference>
<comment type="caution">
    <text evidence="2">The sequence shown here is derived from an EMBL/GenBank/DDBJ whole genome shotgun (WGS) entry which is preliminary data.</text>
</comment>
<organism evidence="2">
    <name type="scientific">mine drainage metagenome</name>
    <dbReference type="NCBI Taxonomy" id="410659"/>
    <lineage>
        <taxon>unclassified sequences</taxon>
        <taxon>metagenomes</taxon>
        <taxon>ecological metagenomes</taxon>
    </lineage>
</organism>
<dbReference type="Pfam" id="PF13614">
    <property type="entry name" value="AAA_31"/>
    <property type="match status" value="1"/>
</dbReference>
<dbReference type="InterPro" id="IPR050678">
    <property type="entry name" value="DNA_Partitioning_ATPase"/>
</dbReference>
<feature type="domain" description="AAA" evidence="1">
    <location>
        <begin position="1"/>
        <end position="194"/>
    </location>
</feature>
<evidence type="ECO:0000313" key="2">
    <source>
        <dbReference type="EMBL" id="CBI09342.1"/>
    </source>
</evidence>
<dbReference type="InterPro" id="IPR027417">
    <property type="entry name" value="P-loop_NTPase"/>
</dbReference>
<protein>
    <submittedName>
        <fullName evidence="2">Phage-related regulatory protein cII</fullName>
    </submittedName>
</protein>
<gene>
    <name evidence="2" type="ORF">CARN7_0067</name>
</gene>
<dbReference type="Gene3D" id="3.40.50.300">
    <property type="entry name" value="P-loop containing nucleotide triphosphate hydrolases"/>
    <property type="match status" value="1"/>
</dbReference>
<dbReference type="AlphaFoldDB" id="E6QQ21"/>
<dbReference type="SUPFAM" id="SSF52540">
    <property type="entry name" value="P-loop containing nucleoside triphosphate hydrolases"/>
    <property type="match status" value="1"/>
</dbReference>
<dbReference type="InterPro" id="IPR025669">
    <property type="entry name" value="AAA_dom"/>
</dbReference>
<dbReference type="EMBL" id="CABR01000025">
    <property type="protein sequence ID" value="CBI09342.1"/>
    <property type="molecule type" value="Genomic_DNA"/>
</dbReference>
<sequence>MKTIAFFNNKGGVGKTSLVYHLAWMFADRGIKTLAVDLDPQANLTAMFLNESRLESLWPDGEHPETVYGIVRPILRGTGDIATPHVERITSNLRIIAGDLGLSRFEDKLSDAWPRCHNRDESAFRTMTAFHRLVQQGSDWGAELVLIDVGPNLGAINRSALIASDQVCFPLAPDLFSLQGLKNLGPTLREWHAAWRDLLTKAPVDLPMPGGMMQPIGYIVMQHGILDSRPVKAYQRWMDRIPTIYREAVLDEKNSSPPEVANDPYCLSQLKHYRSLMPMAMEARKPIFFLKSSDGAIGAHIEAVRSCYQDFQRLAGKIAANANVTMS</sequence>
<dbReference type="CDD" id="cd02042">
    <property type="entry name" value="ParAB_family"/>
    <property type="match status" value="1"/>
</dbReference>
<accession>E6QQ21</accession>